<name>A0ABX3KLV6_SALCS</name>
<evidence type="ECO:0000313" key="2">
    <source>
        <dbReference type="Proteomes" id="UP000189431"/>
    </source>
</evidence>
<feature type="non-terminal residue" evidence="1">
    <location>
        <position position="1"/>
    </location>
</feature>
<evidence type="ECO:0008006" key="3">
    <source>
        <dbReference type="Google" id="ProtNLM"/>
    </source>
</evidence>
<keyword evidence="2" id="KW-1185">Reference proteome</keyword>
<organism evidence="1 2">
    <name type="scientific">Salinivibrio costicola subsp. alcaliphilus</name>
    <dbReference type="NCBI Taxonomy" id="272773"/>
    <lineage>
        <taxon>Bacteria</taxon>
        <taxon>Pseudomonadati</taxon>
        <taxon>Pseudomonadota</taxon>
        <taxon>Gammaproteobacteria</taxon>
        <taxon>Vibrionales</taxon>
        <taxon>Vibrionaceae</taxon>
        <taxon>Salinivibrio</taxon>
    </lineage>
</organism>
<reference evidence="2" key="1">
    <citation type="submission" date="2017-01" db="EMBL/GenBank/DDBJ databases">
        <title>Draft genome of the species Salinivibrio costicola subsp. alcaliphilus.</title>
        <authorList>
            <person name="Lopez-Hermoso C."/>
            <person name="De La Haba R."/>
            <person name="Sanchez-Porro C."/>
            <person name="Ventosa A."/>
        </authorList>
    </citation>
    <scope>NUCLEOTIDE SEQUENCE [LARGE SCALE GENOMIC DNA]</scope>
    <source>
        <strain evidence="2">CBH448</strain>
    </source>
</reference>
<dbReference type="Proteomes" id="UP000189431">
    <property type="component" value="Unassembled WGS sequence"/>
</dbReference>
<comment type="caution">
    <text evidence="1">The sequence shown here is derived from an EMBL/GenBank/DDBJ whole genome shotgun (WGS) entry which is preliminary data.</text>
</comment>
<dbReference type="Pfam" id="PF05488">
    <property type="entry name" value="PAAR_motif"/>
    <property type="match status" value="1"/>
</dbReference>
<dbReference type="EMBL" id="MUFR01000158">
    <property type="protein sequence ID" value="OOF31119.1"/>
    <property type="molecule type" value="Genomic_DNA"/>
</dbReference>
<gene>
    <name evidence="1" type="ORF">BZJ21_15680</name>
</gene>
<sequence length="50" mass="4751">CPKTPHGSHGRQIAAGASGVLIDGKPAARIGDALNCGGVLVSGSGDVIIG</sequence>
<protein>
    <recommendedName>
        <fullName evidence="3">Type VI secretion system PAAR protein</fullName>
    </recommendedName>
</protein>
<proteinExistence type="predicted"/>
<accession>A0ABX3KLV6</accession>
<dbReference type="Gene3D" id="2.60.200.60">
    <property type="match status" value="1"/>
</dbReference>
<dbReference type="RefSeq" id="WP_174566353.1">
    <property type="nucleotide sequence ID" value="NZ_MUFR01000158.1"/>
</dbReference>
<dbReference type="InterPro" id="IPR008727">
    <property type="entry name" value="PAAR_motif"/>
</dbReference>
<evidence type="ECO:0000313" key="1">
    <source>
        <dbReference type="EMBL" id="OOF31119.1"/>
    </source>
</evidence>